<organism evidence="5 6">
    <name type="scientific">Thelephora terrestris</name>
    <dbReference type="NCBI Taxonomy" id="56493"/>
    <lineage>
        <taxon>Eukaryota</taxon>
        <taxon>Fungi</taxon>
        <taxon>Dikarya</taxon>
        <taxon>Basidiomycota</taxon>
        <taxon>Agaricomycotina</taxon>
        <taxon>Agaricomycetes</taxon>
        <taxon>Thelephorales</taxon>
        <taxon>Thelephoraceae</taxon>
        <taxon>Thelephora</taxon>
    </lineage>
</organism>
<name>A0A9P6H472_9AGAM</name>
<gene>
    <name evidence="5" type="ORF">BJ322DRAFT_1090087</name>
</gene>
<evidence type="ECO:0000256" key="1">
    <source>
        <dbReference type="ARBA" id="ARBA00006484"/>
    </source>
</evidence>
<evidence type="ECO:0000256" key="2">
    <source>
        <dbReference type="ARBA" id="ARBA00022857"/>
    </source>
</evidence>
<dbReference type="PANTHER" id="PTHR24320">
    <property type="entry name" value="RETINOL DEHYDROGENASE"/>
    <property type="match status" value="1"/>
</dbReference>
<dbReference type="PANTHER" id="PTHR24320:SF282">
    <property type="entry name" value="WW DOMAIN-CONTAINING OXIDOREDUCTASE"/>
    <property type="match status" value="1"/>
</dbReference>
<accession>A0A9P6H472</accession>
<sequence length="338" mass="37790">MLTQLLAHYVFNPLRHIILVLIAALRSSFPGGCQWDVDKMPDLQGVVAIVTGGNTGIGKEMCKALLKKNAKVYLAARDERKAFAAIKELERKTGKTAHYLHLDLASLKSVRTSAGVFLSKEKTLHLLFNNAGVMLPSSDEPTVDGYDLTFGTNALAHFYLTRLLLPALFSAQEERKARVINTTSFVHLLGSSFIGSGLEFDTFKDGPKRRRKGKLWLYGQSKFANTIFAQELARRYGDKILSFSINPGSVNTELARDAWFSLEWPILNRFILTPAQGAITQLWAGTEASIEEHNGAYLIPLAKFGEPRSNDPVLGRELWEWFEEQVKIFEGSDWVQAE</sequence>
<evidence type="ECO:0000313" key="5">
    <source>
        <dbReference type="EMBL" id="KAF9778876.1"/>
    </source>
</evidence>
<keyword evidence="6" id="KW-1185">Reference proteome</keyword>
<evidence type="ECO:0000313" key="6">
    <source>
        <dbReference type="Proteomes" id="UP000736335"/>
    </source>
</evidence>
<comment type="caution">
    <text evidence="5">The sequence shown here is derived from an EMBL/GenBank/DDBJ whole genome shotgun (WGS) entry which is preliminary data.</text>
</comment>
<dbReference type="Proteomes" id="UP000736335">
    <property type="component" value="Unassembled WGS sequence"/>
</dbReference>
<dbReference type="OrthoDB" id="191139at2759"/>
<protein>
    <submittedName>
        <fullName evidence="5">NAD-binding protein</fullName>
    </submittedName>
</protein>
<evidence type="ECO:0000256" key="3">
    <source>
        <dbReference type="ARBA" id="ARBA00023002"/>
    </source>
</evidence>
<keyword evidence="4" id="KW-0732">Signal</keyword>
<dbReference type="GO" id="GO:0016491">
    <property type="term" value="F:oxidoreductase activity"/>
    <property type="evidence" value="ECO:0007669"/>
    <property type="project" value="UniProtKB-KW"/>
</dbReference>
<keyword evidence="3" id="KW-0560">Oxidoreductase</keyword>
<dbReference type="EMBL" id="WIUZ02000021">
    <property type="protein sequence ID" value="KAF9778876.1"/>
    <property type="molecule type" value="Genomic_DNA"/>
</dbReference>
<keyword evidence="2" id="KW-0521">NADP</keyword>
<dbReference type="InterPro" id="IPR036291">
    <property type="entry name" value="NAD(P)-bd_dom_sf"/>
</dbReference>
<dbReference type="Pfam" id="PF00106">
    <property type="entry name" value="adh_short"/>
    <property type="match status" value="1"/>
</dbReference>
<dbReference type="SUPFAM" id="SSF51735">
    <property type="entry name" value="NAD(P)-binding Rossmann-fold domains"/>
    <property type="match status" value="1"/>
</dbReference>
<feature type="chain" id="PRO_5040348447" evidence="4">
    <location>
        <begin position="31"/>
        <end position="338"/>
    </location>
</feature>
<evidence type="ECO:0000256" key="4">
    <source>
        <dbReference type="SAM" id="SignalP"/>
    </source>
</evidence>
<dbReference type="InterPro" id="IPR002347">
    <property type="entry name" value="SDR_fam"/>
</dbReference>
<comment type="similarity">
    <text evidence="1">Belongs to the short-chain dehydrogenases/reductases (SDR) family.</text>
</comment>
<reference evidence="5" key="1">
    <citation type="journal article" date="2020" name="Nat. Commun.">
        <title>Large-scale genome sequencing of mycorrhizal fungi provides insights into the early evolution of symbiotic traits.</title>
        <authorList>
            <person name="Miyauchi S."/>
            <person name="Kiss E."/>
            <person name="Kuo A."/>
            <person name="Drula E."/>
            <person name="Kohler A."/>
            <person name="Sanchez-Garcia M."/>
            <person name="Morin E."/>
            <person name="Andreopoulos B."/>
            <person name="Barry K.W."/>
            <person name="Bonito G."/>
            <person name="Buee M."/>
            <person name="Carver A."/>
            <person name="Chen C."/>
            <person name="Cichocki N."/>
            <person name="Clum A."/>
            <person name="Culley D."/>
            <person name="Crous P.W."/>
            <person name="Fauchery L."/>
            <person name="Girlanda M."/>
            <person name="Hayes R.D."/>
            <person name="Keri Z."/>
            <person name="LaButti K."/>
            <person name="Lipzen A."/>
            <person name="Lombard V."/>
            <person name="Magnuson J."/>
            <person name="Maillard F."/>
            <person name="Murat C."/>
            <person name="Nolan M."/>
            <person name="Ohm R.A."/>
            <person name="Pangilinan J."/>
            <person name="Pereira M.F."/>
            <person name="Perotto S."/>
            <person name="Peter M."/>
            <person name="Pfister S."/>
            <person name="Riley R."/>
            <person name="Sitrit Y."/>
            <person name="Stielow J.B."/>
            <person name="Szollosi G."/>
            <person name="Zifcakova L."/>
            <person name="Stursova M."/>
            <person name="Spatafora J.W."/>
            <person name="Tedersoo L."/>
            <person name="Vaario L.M."/>
            <person name="Yamada A."/>
            <person name="Yan M."/>
            <person name="Wang P."/>
            <person name="Xu J."/>
            <person name="Bruns T."/>
            <person name="Baldrian P."/>
            <person name="Vilgalys R."/>
            <person name="Dunand C."/>
            <person name="Henrissat B."/>
            <person name="Grigoriev I.V."/>
            <person name="Hibbett D."/>
            <person name="Nagy L.G."/>
            <person name="Martin F.M."/>
        </authorList>
    </citation>
    <scope>NUCLEOTIDE SEQUENCE</scope>
    <source>
        <strain evidence="5">UH-Tt-Lm1</strain>
    </source>
</reference>
<dbReference type="PRINTS" id="PR00081">
    <property type="entry name" value="GDHRDH"/>
</dbReference>
<dbReference type="AlphaFoldDB" id="A0A9P6H472"/>
<feature type="signal peptide" evidence="4">
    <location>
        <begin position="1"/>
        <end position="30"/>
    </location>
</feature>
<reference evidence="5" key="2">
    <citation type="submission" date="2020-11" db="EMBL/GenBank/DDBJ databases">
        <authorList>
            <consortium name="DOE Joint Genome Institute"/>
            <person name="Kuo A."/>
            <person name="Miyauchi S."/>
            <person name="Kiss E."/>
            <person name="Drula E."/>
            <person name="Kohler A."/>
            <person name="Sanchez-Garcia M."/>
            <person name="Andreopoulos B."/>
            <person name="Barry K.W."/>
            <person name="Bonito G."/>
            <person name="Buee M."/>
            <person name="Carver A."/>
            <person name="Chen C."/>
            <person name="Cichocki N."/>
            <person name="Clum A."/>
            <person name="Culley D."/>
            <person name="Crous P.W."/>
            <person name="Fauchery L."/>
            <person name="Girlanda M."/>
            <person name="Hayes R."/>
            <person name="Keri Z."/>
            <person name="Labutti K."/>
            <person name="Lipzen A."/>
            <person name="Lombard V."/>
            <person name="Magnuson J."/>
            <person name="Maillard F."/>
            <person name="Morin E."/>
            <person name="Murat C."/>
            <person name="Nolan M."/>
            <person name="Ohm R."/>
            <person name="Pangilinan J."/>
            <person name="Pereira M."/>
            <person name="Perotto S."/>
            <person name="Peter M."/>
            <person name="Riley R."/>
            <person name="Sitrit Y."/>
            <person name="Stielow B."/>
            <person name="Szollosi G."/>
            <person name="Zifcakova L."/>
            <person name="Stursova M."/>
            <person name="Spatafora J.W."/>
            <person name="Tedersoo L."/>
            <person name="Vaario L.-M."/>
            <person name="Yamada A."/>
            <person name="Yan M."/>
            <person name="Wang P."/>
            <person name="Xu J."/>
            <person name="Bruns T."/>
            <person name="Baldrian P."/>
            <person name="Vilgalys R."/>
            <person name="Henrissat B."/>
            <person name="Grigoriev I.V."/>
            <person name="Hibbett D."/>
            <person name="Nagy L.G."/>
            <person name="Martin F.M."/>
        </authorList>
    </citation>
    <scope>NUCLEOTIDE SEQUENCE</scope>
    <source>
        <strain evidence="5">UH-Tt-Lm1</strain>
    </source>
</reference>
<proteinExistence type="inferred from homology"/>
<dbReference type="Gene3D" id="3.40.50.720">
    <property type="entry name" value="NAD(P)-binding Rossmann-like Domain"/>
    <property type="match status" value="1"/>
</dbReference>